<reference evidence="16 17" key="1">
    <citation type="submission" date="2025-04" db="UniProtKB">
        <authorList>
            <consortium name="RefSeq"/>
        </authorList>
    </citation>
    <scope>IDENTIFICATION</scope>
    <source>
        <strain evidence="16 17">USDA-PBARC FA_bdor</strain>
        <tissue evidence="16 17">Whole organism</tissue>
    </source>
</reference>
<dbReference type="FunFam" id="3.40.630.30:FF:000046">
    <property type="entry name" value="Dopamine N-acetyltransferase"/>
    <property type="match status" value="1"/>
</dbReference>
<keyword evidence="1" id="KW-0808">Transferase</keyword>
<evidence type="ECO:0000256" key="10">
    <source>
        <dbReference type="ARBA" id="ARBA00051823"/>
    </source>
</evidence>
<evidence type="ECO:0000256" key="1">
    <source>
        <dbReference type="ARBA" id="ARBA00022679"/>
    </source>
</evidence>
<evidence type="ECO:0000259" key="14">
    <source>
        <dbReference type="Pfam" id="PF00583"/>
    </source>
</evidence>
<evidence type="ECO:0000313" key="16">
    <source>
        <dbReference type="RefSeq" id="XP_011302865.1"/>
    </source>
</evidence>
<keyword evidence="2" id="KW-0012">Acyltransferase</keyword>
<dbReference type="GO" id="GO:0004059">
    <property type="term" value="F:aralkylamine N-acetyltransferase activity"/>
    <property type="evidence" value="ECO:0007669"/>
    <property type="project" value="UniProtKB-EC"/>
</dbReference>
<gene>
    <name evidence="16 17" type="primary">LOC105266420</name>
</gene>
<dbReference type="OrthoDB" id="41532at2759"/>
<evidence type="ECO:0000256" key="12">
    <source>
        <dbReference type="ARBA" id="ARBA00052335"/>
    </source>
</evidence>
<evidence type="ECO:0000256" key="9">
    <source>
        <dbReference type="ARBA" id="ARBA00051711"/>
    </source>
</evidence>
<accession>A0A9R1U0K7</accession>
<dbReference type="AlphaFoldDB" id="A0A9R1T577"/>
<evidence type="ECO:0000256" key="7">
    <source>
        <dbReference type="ARBA" id="ARBA00050849"/>
    </source>
</evidence>
<comment type="catalytic activity">
    <reaction evidence="8">
        <text>serotonin + (5Z,8Z,11Z,14Z)-eicosatetraenoyl-CoA = N-[(5Z,8Z,11Z,14Z)-eicosatetraenoyl]-serotonin + CoA + H(+)</text>
        <dbReference type="Rhea" id="RHEA:51396"/>
        <dbReference type="ChEBI" id="CHEBI:15378"/>
        <dbReference type="ChEBI" id="CHEBI:57287"/>
        <dbReference type="ChEBI" id="CHEBI:57368"/>
        <dbReference type="ChEBI" id="CHEBI:132255"/>
        <dbReference type="ChEBI" id="CHEBI:350546"/>
    </reaction>
    <physiologicalReaction direction="left-to-right" evidence="8">
        <dbReference type="Rhea" id="RHEA:51397"/>
    </physiologicalReaction>
</comment>
<protein>
    <recommendedName>
        <fullName evidence="5">aralkylamine N-acetyltransferase</fullName>
        <ecNumber evidence="5">2.3.1.87</ecNumber>
    </recommendedName>
</protein>
<comment type="catalytic activity">
    <reaction evidence="12">
        <text>dopamine + hexadecanoyl-CoA = N-hexadecanoyl-dopamine + CoA + H(+)</text>
        <dbReference type="Rhea" id="RHEA:51376"/>
        <dbReference type="ChEBI" id="CHEBI:15378"/>
        <dbReference type="ChEBI" id="CHEBI:57287"/>
        <dbReference type="ChEBI" id="CHEBI:57379"/>
        <dbReference type="ChEBI" id="CHEBI:59905"/>
        <dbReference type="ChEBI" id="CHEBI:134058"/>
    </reaction>
    <physiologicalReaction direction="left-to-right" evidence="12">
        <dbReference type="Rhea" id="RHEA:51377"/>
    </physiologicalReaction>
</comment>
<dbReference type="RefSeq" id="XP_011302865.1">
    <property type="nucleotide sequence ID" value="XM_011304563.1"/>
</dbReference>
<evidence type="ECO:0000256" key="8">
    <source>
        <dbReference type="ARBA" id="ARBA00051284"/>
    </source>
</evidence>
<comment type="catalytic activity">
    <reaction evidence="11">
        <text>serotonin + hexadecanoyl-CoA = N-hexadecanoyl-serotonin + CoA + H(+)</text>
        <dbReference type="Rhea" id="RHEA:51384"/>
        <dbReference type="ChEBI" id="CHEBI:15378"/>
        <dbReference type="ChEBI" id="CHEBI:57287"/>
        <dbReference type="ChEBI" id="CHEBI:57379"/>
        <dbReference type="ChEBI" id="CHEBI:134059"/>
        <dbReference type="ChEBI" id="CHEBI:350546"/>
    </reaction>
    <physiologicalReaction direction="left-to-right" evidence="11">
        <dbReference type="Rhea" id="RHEA:51385"/>
    </physiologicalReaction>
</comment>
<evidence type="ECO:0000256" key="13">
    <source>
        <dbReference type="ARBA" id="ARBA00052491"/>
    </source>
</evidence>
<dbReference type="Proteomes" id="UP000694866">
    <property type="component" value="Unplaced"/>
</dbReference>
<dbReference type="Gene3D" id="3.40.630.30">
    <property type="match status" value="1"/>
</dbReference>
<feature type="domain" description="N-acetyltransferase" evidence="14">
    <location>
        <begin position="159"/>
        <end position="202"/>
    </location>
</feature>
<comment type="catalytic activity">
    <reaction evidence="10">
        <text>serotonin + (9Z)-octadecenoyl-CoA = N-(9Z-octadecenoyl)-serotonin + CoA + H(+)</text>
        <dbReference type="Rhea" id="RHEA:51392"/>
        <dbReference type="ChEBI" id="CHEBI:15378"/>
        <dbReference type="ChEBI" id="CHEBI:57287"/>
        <dbReference type="ChEBI" id="CHEBI:57387"/>
        <dbReference type="ChEBI" id="CHEBI:134064"/>
        <dbReference type="ChEBI" id="CHEBI:350546"/>
    </reaction>
    <physiologicalReaction direction="left-to-right" evidence="10">
        <dbReference type="Rhea" id="RHEA:51393"/>
    </physiologicalReaction>
</comment>
<accession>A0A9R1T577</accession>
<evidence type="ECO:0000313" key="17">
    <source>
        <dbReference type="RefSeq" id="XP_011302866.1"/>
    </source>
</evidence>
<comment type="pathway">
    <text evidence="3">Aromatic compound metabolism; melatonin biosynthesis; melatonin from serotonin: step 1/2.</text>
</comment>
<dbReference type="PANTHER" id="PTHR20905">
    <property type="entry name" value="N-ACETYLTRANSFERASE-RELATED"/>
    <property type="match status" value="1"/>
</dbReference>
<evidence type="ECO:0000256" key="3">
    <source>
        <dbReference type="ARBA" id="ARBA00037926"/>
    </source>
</evidence>
<evidence type="ECO:0000256" key="6">
    <source>
        <dbReference type="ARBA" id="ARBA00050189"/>
    </source>
</evidence>
<comment type="catalytic activity">
    <reaction evidence="13">
        <text>serotonin + acetyl-CoA = N-acetylserotonin + CoA + H(+)</text>
        <dbReference type="Rhea" id="RHEA:25217"/>
        <dbReference type="ChEBI" id="CHEBI:15378"/>
        <dbReference type="ChEBI" id="CHEBI:17697"/>
        <dbReference type="ChEBI" id="CHEBI:57287"/>
        <dbReference type="ChEBI" id="CHEBI:57288"/>
        <dbReference type="ChEBI" id="CHEBI:350546"/>
        <dbReference type="EC" id="2.3.1.87"/>
    </reaction>
    <physiologicalReaction direction="left-to-right" evidence="13">
        <dbReference type="Rhea" id="RHEA:25218"/>
    </physiologicalReaction>
</comment>
<dbReference type="InterPro" id="IPR016181">
    <property type="entry name" value="Acyl_CoA_acyltransferase"/>
</dbReference>
<comment type="catalytic activity">
    <reaction evidence="6">
        <text>dopamine + (9Z)-octadecenoyl-CoA = N-(9Z-octadecanoyl)-dopamine + CoA + H(+)</text>
        <dbReference type="Rhea" id="RHEA:51380"/>
        <dbReference type="ChEBI" id="CHEBI:15378"/>
        <dbReference type="ChEBI" id="CHEBI:31883"/>
        <dbReference type="ChEBI" id="CHEBI:57287"/>
        <dbReference type="ChEBI" id="CHEBI:57387"/>
        <dbReference type="ChEBI" id="CHEBI:59905"/>
    </reaction>
    <physiologicalReaction direction="left-to-right" evidence="6">
        <dbReference type="Rhea" id="RHEA:51381"/>
    </physiologicalReaction>
</comment>
<sequence>MLGIIKNLTRNAIRKNGLSPRAIQLNLKFRDIQFRRSSEMKCETPEYVTRIAVPSDYPYVLDFMCEHYFTTEPALVNIGLASQEPSPILVDMMQKQIKEGMTIITLNEKGCIMGAVINGGTSPWYPDELREAANCADNKDVARLLRFCAKIAEAPDPWKTHHTNKVFECAHMTVDPQYRGKGIGTKLVSDSWMLARDLGSRVFRMDCTSKFTAKTAQKIGLEYVMSIPFSSYVECDEFVFKNIKKPHDSVDIYLGFPSKPKQS</sequence>
<evidence type="ECO:0000256" key="11">
    <source>
        <dbReference type="ARBA" id="ARBA00052178"/>
    </source>
</evidence>
<evidence type="ECO:0000256" key="2">
    <source>
        <dbReference type="ARBA" id="ARBA00023315"/>
    </source>
</evidence>
<dbReference type="SUPFAM" id="SSF55729">
    <property type="entry name" value="Acyl-CoA N-acyltransferases (Nat)"/>
    <property type="match status" value="1"/>
</dbReference>
<organism evidence="15 16">
    <name type="scientific">Fopius arisanus</name>
    <dbReference type="NCBI Taxonomy" id="64838"/>
    <lineage>
        <taxon>Eukaryota</taxon>
        <taxon>Metazoa</taxon>
        <taxon>Ecdysozoa</taxon>
        <taxon>Arthropoda</taxon>
        <taxon>Hexapoda</taxon>
        <taxon>Insecta</taxon>
        <taxon>Pterygota</taxon>
        <taxon>Neoptera</taxon>
        <taxon>Endopterygota</taxon>
        <taxon>Hymenoptera</taxon>
        <taxon>Apocrita</taxon>
        <taxon>Ichneumonoidea</taxon>
        <taxon>Braconidae</taxon>
        <taxon>Opiinae</taxon>
        <taxon>Fopius</taxon>
    </lineage>
</organism>
<evidence type="ECO:0000256" key="5">
    <source>
        <dbReference type="ARBA" id="ARBA00039114"/>
    </source>
</evidence>
<dbReference type="Pfam" id="PF00583">
    <property type="entry name" value="Acetyltransf_1"/>
    <property type="match status" value="1"/>
</dbReference>
<comment type="catalytic activity">
    <reaction evidence="9">
        <text>dopamine + acetyl-CoA = N-acetyldopamine + CoA + H(+)</text>
        <dbReference type="Rhea" id="RHEA:51388"/>
        <dbReference type="ChEBI" id="CHEBI:15378"/>
        <dbReference type="ChEBI" id="CHEBI:57287"/>
        <dbReference type="ChEBI" id="CHEBI:57288"/>
        <dbReference type="ChEBI" id="CHEBI:59905"/>
        <dbReference type="ChEBI" id="CHEBI:125678"/>
    </reaction>
    <physiologicalReaction direction="left-to-right" evidence="9">
        <dbReference type="Rhea" id="RHEA:51389"/>
    </physiologicalReaction>
</comment>
<comment type="similarity">
    <text evidence="4">Belongs to the acetyltransferase family. AANAT subfamily.</text>
</comment>
<dbReference type="EC" id="2.3.1.87" evidence="5"/>
<comment type="catalytic activity">
    <reaction evidence="7">
        <text>serotonin + octadecanoyl-CoA = N-octadecanoyl-serotonin + CoA + H(+)</text>
        <dbReference type="Rhea" id="RHEA:51400"/>
        <dbReference type="ChEBI" id="CHEBI:15378"/>
        <dbReference type="ChEBI" id="CHEBI:57287"/>
        <dbReference type="ChEBI" id="CHEBI:57394"/>
        <dbReference type="ChEBI" id="CHEBI:134065"/>
        <dbReference type="ChEBI" id="CHEBI:350546"/>
    </reaction>
    <physiologicalReaction direction="left-to-right" evidence="7">
        <dbReference type="Rhea" id="RHEA:51401"/>
    </physiologicalReaction>
</comment>
<proteinExistence type="inferred from homology"/>
<dbReference type="KEGG" id="fas:105266420"/>
<keyword evidence="15" id="KW-1185">Reference proteome</keyword>
<evidence type="ECO:0000256" key="4">
    <source>
        <dbReference type="ARBA" id="ARBA00038182"/>
    </source>
</evidence>
<dbReference type="GeneID" id="105266420"/>
<dbReference type="RefSeq" id="XP_011302866.1">
    <property type="nucleotide sequence ID" value="XM_011304564.1"/>
</dbReference>
<name>A0A9R1T577_9HYME</name>
<evidence type="ECO:0000313" key="15">
    <source>
        <dbReference type="Proteomes" id="UP000694866"/>
    </source>
</evidence>
<dbReference type="PANTHER" id="PTHR20905:SF1">
    <property type="entry name" value="AT07410P-RELATED"/>
    <property type="match status" value="1"/>
</dbReference>
<dbReference type="InterPro" id="IPR000182">
    <property type="entry name" value="GNAT_dom"/>
</dbReference>
<dbReference type="CDD" id="cd04301">
    <property type="entry name" value="NAT_SF"/>
    <property type="match status" value="1"/>
</dbReference>